<proteinExistence type="predicted"/>
<dbReference type="EMBL" id="CAJVPV010060601">
    <property type="protein sequence ID" value="CAG8790152.1"/>
    <property type="molecule type" value="Genomic_DNA"/>
</dbReference>
<evidence type="ECO:0000313" key="1">
    <source>
        <dbReference type="EMBL" id="CAG8790152.1"/>
    </source>
</evidence>
<reference evidence="1" key="1">
    <citation type="submission" date="2021-06" db="EMBL/GenBank/DDBJ databases">
        <authorList>
            <person name="Kallberg Y."/>
            <person name="Tangrot J."/>
            <person name="Rosling A."/>
        </authorList>
    </citation>
    <scope>NUCLEOTIDE SEQUENCE</scope>
    <source>
        <strain evidence="1">CL551</strain>
    </source>
</reference>
<protein>
    <submittedName>
        <fullName evidence="1">15592_t:CDS:1</fullName>
    </submittedName>
</protein>
<accession>A0A9N9JNG7</accession>
<name>A0A9N9JNG7_9GLOM</name>
<dbReference type="AlphaFoldDB" id="A0A9N9JNG7"/>
<comment type="caution">
    <text evidence="1">The sequence shown here is derived from an EMBL/GenBank/DDBJ whole genome shotgun (WGS) entry which is preliminary data.</text>
</comment>
<feature type="non-terminal residue" evidence="1">
    <location>
        <position position="1"/>
    </location>
</feature>
<sequence>VALSSASGDVMSVFHIHERFRLPNKECDQPTNRQLVIDHALLIGRFRSRSYFDRRYRSQPHQ</sequence>
<evidence type="ECO:0000313" key="2">
    <source>
        <dbReference type="Proteomes" id="UP000789342"/>
    </source>
</evidence>
<feature type="non-terminal residue" evidence="1">
    <location>
        <position position="62"/>
    </location>
</feature>
<gene>
    <name evidence="1" type="ORF">AMORRO_LOCUS18068</name>
</gene>
<dbReference type="Proteomes" id="UP000789342">
    <property type="component" value="Unassembled WGS sequence"/>
</dbReference>
<organism evidence="1 2">
    <name type="scientific">Acaulospora morrowiae</name>
    <dbReference type="NCBI Taxonomy" id="94023"/>
    <lineage>
        <taxon>Eukaryota</taxon>
        <taxon>Fungi</taxon>
        <taxon>Fungi incertae sedis</taxon>
        <taxon>Mucoromycota</taxon>
        <taxon>Glomeromycotina</taxon>
        <taxon>Glomeromycetes</taxon>
        <taxon>Diversisporales</taxon>
        <taxon>Acaulosporaceae</taxon>
        <taxon>Acaulospora</taxon>
    </lineage>
</organism>
<keyword evidence="2" id="KW-1185">Reference proteome</keyword>